<dbReference type="PRINTS" id="PR00081">
    <property type="entry name" value="GDHRDH"/>
</dbReference>
<dbReference type="InterPro" id="IPR002347">
    <property type="entry name" value="SDR_fam"/>
</dbReference>
<dbReference type="AlphaFoldDB" id="B7G0Q2"/>
<proteinExistence type="predicted"/>
<dbReference type="STRING" id="556484.B7G0Q2"/>
<dbReference type="GeneID" id="7201486"/>
<dbReference type="Pfam" id="PF00106">
    <property type="entry name" value="adh_short"/>
    <property type="match status" value="1"/>
</dbReference>
<dbReference type="RefSeq" id="XP_002180521.1">
    <property type="nucleotide sequence ID" value="XM_002180485.1"/>
</dbReference>
<dbReference type="EMBL" id="CM000612">
    <property type="protein sequence ID" value="EEC47929.1"/>
    <property type="molecule type" value="Genomic_DNA"/>
</dbReference>
<dbReference type="InParanoid" id="B7G0Q2"/>
<sequence>MAQRVAAIVGAGPGNGAAFARKFLDEGFKVAVLSRSIDSMTKLAADLGNTEQVKGYACDVTSDNSVNAAFELIQKEFGPVSTVVYNAGSGGFKPWEQWTAAEVTMAADTNASGLYRAAQAAFPQLESNGGGNLCVIGAGAATRGRPMTVGFAAGKAAQRSVAQSLARAWGPKKIHVSYLVIDGVIDGDRARSLVGDKPDEFFLKSEDIANVIWNICEQKPSAWTFELDVRPFAEEW</sequence>
<dbReference type="InterPro" id="IPR036291">
    <property type="entry name" value="NAD(P)-bd_dom_sf"/>
</dbReference>
<dbReference type="eggNOG" id="KOG1014">
    <property type="taxonomic scope" value="Eukaryota"/>
</dbReference>
<dbReference type="PANTHER" id="PTHR43431:SF7">
    <property type="entry name" value="OXIDOREDUCTASE, SHORT CHAIN DEHYDROGENASE_REDUCTASE FAMILY (AFU_ORTHOLOGUE AFUA_5G14000)"/>
    <property type="match status" value="1"/>
</dbReference>
<evidence type="ECO:0000313" key="2">
    <source>
        <dbReference type="Proteomes" id="UP000000759"/>
    </source>
</evidence>
<evidence type="ECO:0000313" key="1">
    <source>
        <dbReference type="EMBL" id="EEC47929.1"/>
    </source>
</evidence>
<dbReference type="Proteomes" id="UP000000759">
    <property type="component" value="Chromosome 9"/>
</dbReference>
<accession>B7G0Q2</accession>
<reference evidence="2" key="2">
    <citation type="submission" date="2008-08" db="EMBL/GenBank/DDBJ databases">
        <authorList>
            <consortium name="Diatom Consortium"/>
            <person name="Grigoriev I."/>
            <person name="Grimwood J."/>
            <person name="Kuo A."/>
            <person name="Otillar R.P."/>
            <person name="Salamov A."/>
            <person name="Detter J.C."/>
            <person name="Lindquist E."/>
            <person name="Shapiro H."/>
            <person name="Lucas S."/>
            <person name="Glavina del Rio T."/>
            <person name="Pitluck S."/>
            <person name="Rokhsar D."/>
            <person name="Bowler C."/>
        </authorList>
    </citation>
    <scope>GENOME REANNOTATION</scope>
    <source>
        <strain evidence="2">CCAP 1055/1</strain>
    </source>
</reference>
<dbReference type="OrthoDB" id="5399006at2759"/>
<dbReference type="HOGENOM" id="CLU_010194_17_0_1"/>
<gene>
    <name evidence="1" type="ORF">PHATRDRAFT_20677</name>
</gene>
<reference evidence="1 2" key="1">
    <citation type="journal article" date="2008" name="Nature">
        <title>The Phaeodactylum genome reveals the evolutionary history of diatom genomes.</title>
        <authorList>
            <person name="Bowler C."/>
            <person name="Allen A.E."/>
            <person name="Badger J.H."/>
            <person name="Grimwood J."/>
            <person name="Jabbari K."/>
            <person name="Kuo A."/>
            <person name="Maheswari U."/>
            <person name="Martens C."/>
            <person name="Maumus F."/>
            <person name="Otillar R.P."/>
            <person name="Rayko E."/>
            <person name="Salamov A."/>
            <person name="Vandepoele K."/>
            <person name="Beszteri B."/>
            <person name="Gruber A."/>
            <person name="Heijde M."/>
            <person name="Katinka M."/>
            <person name="Mock T."/>
            <person name="Valentin K."/>
            <person name="Verret F."/>
            <person name="Berges J.A."/>
            <person name="Brownlee C."/>
            <person name="Cadoret J.P."/>
            <person name="Chiovitti A."/>
            <person name="Choi C.J."/>
            <person name="Coesel S."/>
            <person name="De Martino A."/>
            <person name="Detter J.C."/>
            <person name="Durkin C."/>
            <person name="Falciatore A."/>
            <person name="Fournet J."/>
            <person name="Haruta M."/>
            <person name="Huysman M.J."/>
            <person name="Jenkins B.D."/>
            <person name="Jiroutova K."/>
            <person name="Jorgensen R.E."/>
            <person name="Joubert Y."/>
            <person name="Kaplan A."/>
            <person name="Kroger N."/>
            <person name="Kroth P.G."/>
            <person name="La Roche J."/>
            <person name="Lindquist E."/>
            <person name="Lommer M."/>
            <person name="Martin-Jezequel V."/>
            <person name="Lopez P.J."/>
            <person name="Lucas S."/>
            <person name="Mangogna M."/>
            <person name="McGinnis K."/>
            <person name="Medlin L.K."/>
            <person name="Montsant A."/>
            <person name="Oudot-Le Secq M.P."/>
            <person name="Napoli C."/>
            <person name="Obornik M."/>
            <person name="Parker M.S."/>
            <person name="Petit J.L."/>
            <person name="Porcel B.M."/>
            <person name="Poulsen N."/>
            <person name="Robison M."/>
            <person name="Rychlewski L."/>
            <person name="Rynearson T.A."/>
            <person name="Schmutz J."/>
            <person name="Shapiro H."/>
            <person name="Siaut M."/>
            <person name="Stanley M."/>
            <person name="Sussman M.R."/>
            <person name="Taylor A.R."/>
            <person name="Vardi A."/>
            <person name="von Dassow P."/>
            <person name="Vyverman W."/>
            <person name="Willis A."/>
            <person name="Wyrwicz L.S."/>
            <person name="Rokhsar D.S."/>
            <person name="Weissenbach J."/>
            <person name="Armbrust E.V."/>
            <person name="Green B.R."/>
            <person name="Van de Peer Y."/>
            <person name="Grigoriev I.V."/>
        </authorList>
    </citation>
    <scope>NUCLEOTIDE SEQUENCE [LARGE SCALE GENOMIC DNA]</scope>
    <source>
        <strain evidence="1 2">CCAP 1055/1</strain>
    </source>
</reference>
<name>B7G0Q2_PHATC</name>
<dbReference type="KEGG" id="pti:PHATRDRAFT_20677"/>
<dbReference type="SUPFAM" id="SSF51735">
    <property type="entry name" value="NAD(P)-binding Rossmann-fold domains"/>
    <property type="match status" value="1"/>
</dbReference>
<keyword evidence="2" id="KW-1185">Reference proteome</keyword>
<dbReference type="PaxDb" id="2850-Phatr20677"/>
<protein>
    <submittedName>
        <fullName evidence="1">Uncharacterized protein</fullName>
    </submittedName>
</protein>
<dbReference type="PANTHER" id="PTHR43431">
    <property type="entry name" value="OXIDOREDUCTASE, SHORT CHAIN DEHYDROGENASE/REDUCTASE FAMILY (AFU_ORTHOLOGUE AFUA_5G14000)"/>
    <property type="match status" value="1"/>
</dbReference>
<organism evidence="1 2">
    <name type="scientific">Phaeodactylum tricornutum (strain CCAP 1055/1)</name>
    <dbReference type="NCBI Taxonomy" id="556484"/>
    <lineage>
        <taxon>Eukaryota</taxon>
        <taxon>Sar</taxon>
        <taxon>Stramenopiles</taxon>
        <taxon>Ochrophyta</taxon>
        <taxon>Bacillariophyta</taxon>
        <taxon>Bacillariophyceae</taxon>
        <taxon>Bacillariophycidae</taxon>
        <taxon>Naviculales</taxon>
        <taxon>Phaeodactylaceae</taxon>
        <taxon>Phaeodactylum</taxon>
    </lineage>
</organism>
<dbReference type="Gene3D" id="3.40.50.720">
    <property type="entry name" value="NAD(P)-binding Rossmann-like Domain"/>
    <property type="match status" value="1"/>
</dbReference>